<evidence type="ECO:0000313" key="3">
    <source>
        <dbReference type="Proteomes" id="UP000177693"/>
    </source>
</evidence>
<sequence>MKNIFKGLGLGFVALALVVVGASQASAVVTLTNLAVNTAAGDAFVLGAANTTGSITIGSATHTGSTTLSSGTVTGTTTTSAFPILADAVTTGTALYMTADALTTGEGILVDHTTTVIADGGSLARLSSTSIDTGTTTGNLLDLSSTASTAGTQILGTFSGLTTGIGQSVVVDALTTGTALNLNNTSGVMTTNGEMLNVSAAAATTSTGLVRITGAALTTGAALQVTTAGAAMLTTGEAIDVVLGANTVGAGITITGTGTYTGVGAADGYLNIVGNGLTTGHAAKISTTAITTGTGLLITGSAVTTMTNAGSYLRFSDGTTDVFRVGTNGHLISASADVAGGEPALTVSGGFTATAETGGNGVGTATDSRGRVSFTSDGNAGTAILTFGTAYATAPVCVISPADAEAQANVDFAFVTTSATAMTINYITGTAVTADLWNYICME</sequence>
<comment type="caution">
    <text evidence="2">The sequence shown here is derived from an EMBL/GenBank/DDBJ whole genome shotgun (WGS) entry which is preliminary data.</text>
</comment>
<protein>
    <submittedName>
        <fullName evidence="2">Uncharacterized protein</fullName>
    </submittedName>
</protein>
<proteinExistence type="predicted"/>
<reference evidence="2 3" key="1">
    <citation type="journal article" date="2016" name="Nat. Commun.">
        <title>Thousands of microbial genomes shed light on interconnected biogeochemical processes in an aquifer system.</title>
        <authorList>
            <person name="Anantharaman K."/>
            <person name="Brown C.T."/>
            <person name="Hug L.A."/>
            <person name="Sharon I."/>
            <person name="Castelle C.J."/>
            <person name="Probst A.J."/>
            <person name="Thomas B.C."/>
            <person name="Singh A."/>
            <person name="Wilkins M.J."/>
            <person name="Karaoz U."/>
            <person name="Brodie E.L."/>
            <person name="Williams K.H."/>
            <person name="Hubbard S.S."/>
            <person name="Banfield J.F."/>
        </authorList>
    </citation>
    <scope>NUCLEOTIDE SEQUENCE [LARGE SCALE GENOMIC DNA]</scope>
</reference>
<evidence type="ECO:0000256" key="1">
    <source>
        <dbReference type="SAM" id="SignalP"/>
    </source>
</evidence>
<organism evidence="2 3">
    <name type="scientific">Candidatus Nomurabacteria bacterium RIFCSPLOWO2_02_FULL_40_67</name>
    <dbReference type="NCBI Taxonomy" id="1801787"/>
    <lineage>
        <taxon>Bacteria</taxon>
        <taxon>Candidatus Nomuraibacteriota</taxon>
    </lineage>
</organism>
<accession>A0A1F6Y482</accession>
<dbReference type="AlphaFoldDB" id="A0A1F6Y482"/>
<keyword evidence="1" id="KW-0732">Signal</keyword>
<feature type="chain" id="PRO_5009527493" evidence="1">
    <location>
        <begin position="28"/>
        <end position="443"/>
    </location>
</feature>
<dbReference type="EMBL" id="MFVL01000023">
    <property type="protein sequence ID" value="OGJ01200.1"/>
    <property type="molecule type" value="Genomic_DNA"/>
</dbReference>
<dbReference type="Proteomes" id="UP000177693">
    <property type="component" value="Unassembled WGS sequence"/>
</dbReference>
<feature type="signal peptide" evidence="1">
    <location>
        <begin position="1"/>
        <end position="27"/>
    </location>
</feature>
<name>A0A1F6Y482_9BACT</name>
<evidence type="ECO:0000313" key="2">
    <source>
        <dbReference type="EMBL" id="OGJ01200.1"/>
    </source>
</evidence>
<gene>
    <name evidence="2" type="ORF">A3I23_02855</name>
</gene>